<dbReference type="PANTHER" id="PTHR37613:SF3">
    <property type="entry name" value="DUF4378 DOMAIN-CONTAINING PROTEIN"/>
    <property type="match status" value="1"/>
</dbReference>
<reference evidence="2" key="1">
    <citation type="submission" date="2013-09" db="EMBL/GenBank/DDBJ databases">
        <title>Corchorus olitorius genome sequencing.</title>
        <authorList>
            <person name="Alam M."/>
            <person name="Haque M.S."/>
            <person name="Islam M.S."/>
            <person name="Emdad E.M."/>
            <person name="Islam M.M."/>
            <person name="Ahmed B."/>
            <person name="Halim A."/>
            <person name="Hossen Q.M.M."/>
            <person name="Hossain M.Z."/>
            <person name="Ahmed R."/>
            <person name="Khan M.M."/>
            <person name="Islam R."/>
            <person name="Rashid M.M."/>
            <person name="Khan S.A."/>
            <person name="Rahman M.S."/>
            <person name="Alam M."/>
            <person name="Yahiya A.S."/>
            <person name="Khan M.S."/>
            <person name="Azam M.S."/>
            <person name="Haque T."/>
            <person name="Lashkar M.Z.H."/>
            <person name="Akhand A.I."/>
            <person name="Morshed G."/>
            <person name="Roy S."/>
            <person name="Uddin K.S."/>
            <person name="Rabeya T."/>
            <person name="Hossain A.S."/>
            <person name="Chowdhury A."/>
            <person name="Snigdha A.R."/>
            <person name="Mortoza M.S."/>
            <person name="Matin S.A."/>
            <person name="Hoque S.M.E."/>
            <person name="Islam M.K."/>
            <person name="Roy D.K."/>
            <person name="Haider R."/>
            <person name="Moosa M.M."/>
            <person name="Elias S.M."/>
            <person name="Hasan A.M."/>
            <person name="Jahan S."/>
            <person name="Shafiuddin M."/>
            <person name="Mahmood N."/>
            <person name="Shommy N.S."/>
        </authorList>
    </citation>
    <scope>NUCLEOTIDE SEQUENCE [LARGE SCALE GENOMIC DNA]</scope>
    <source>
        <strain evidence="2">cv. O-4</strain>
    </source>
</reference>
<accession>A0A1R3GZD2</accession>
<name>A0A1R3GZD2_9ROSI</name>
<dbReference type="OrthoDB" id="1429575at2759"/>
<dbReference type="AlphaFoldDB" id="A0A1R3GZD2"/>
<evidence type="ECO:0000313" key="2">
    <source>
        <dbReference type="Proteomes" id="UP000187203"/>
    </source>
</evidence>
<proteinExistence type="predicted"/>
<keyword evidence="2" id="KW-1185">Reference proteome</keyword>
<organism evidence="1 2">
    <name type="scientific">Corchorus olitorius</name>
    <dbReference type="NCBI Taxonomy" id="93759"/>
    <lineage>
        <taxon>Eukaryota</taxon>
        <taxon>Viridiplantae</taxon>
        <taxon>Streptophyta</taxon>
        <taxon>Embryophyta</taxon>
        <taxon>Tracheophyta</taxon>
        <taxon>Spermatophyta</taxon>
        <taxon>Magnoliopsida</taxon>
        <taxon>eudicotyledons</taxon>
        <taxon>Gunneridae</taxon>
        <taxon>Pentapetalae</taxon>
        <taxon>rosids</taxon>
        <taxon>malvids</taxon>
        <taxon>Malvales</taxon>
        <taxon>Malvaceae</taxon>
        <taxon>Grewioideae</taxon>
        <taxon>Apeibeae</taxon>
        <taxon>Corchorus</taxon>
    </lineage>
</organism>
<evidence type="ECO:0008006" key="3">
    <source>
        <dbReference type="Google" id="ProtNLM"/>
    </source>
</evidence>
<dbReference type="EMBL" id="AWUE01021124">
    <property type="protein sequence ID" value="OMO63417.1"/>
    <property type="molecule type" value="Genomic_DNA"/>
</dbReference>
<comment type="caution">
    <text evidence="1">The sequence shown here is derived from an EMBL/GenBank/DDBJ whole genome shotgun (WGS) entry which is preliminary data.</text>
</comment>
<dbReference type="Proteomes" id="UP000187203">
    <property type="component" value="Unassembled WGS sequence"/>
</dbReference>
<sequence>MASPASNKSATAKLLKEHLQEQQEPFTLSIYLSERGYLVRCLSSNGRNGCCQINLFKSLNKKMTLLSARIVKSIAYKLSSATDSQELSCCSDKALQDEFQTAETDGFAEMKKGLTRFGDSPCCIFEDESLPSKHCRPSPASNPGNVEEKETLTLTDKTWQRTCSQEKHLNLMSLLNKLSSEEVHHIITRQETLTANARGNFIFTTFPWKSFGKSLIERYSLVGFKEAKEIIEPCSPQQQRNKDLVNQRKPSLNLAKKYIKNNDMKKVRNKYNYIHWFIAAENLGNLMTAQQTYSCRKISRDSSMDFSNTVEEWNYSQKLQRKISFELGDTIMDDIVEEMIDLLWQYAGATQ</sequence>
<gene>
    <name evidence="1" type="ORF">COLO4_32486</name>
</gene>
<dbReference type="PANTHER" id="PTHR37613">
    <property type="entry name" value="DUF4378 DOMAIN PROTEIN"/>
    <property type="match status" value="1"/>
</dbReference>
<evidence type="ECO:0000313" key="1">
    <source>
        <dbReference type="EMBL" id="OMO63417.1"/>
    </source>
</evidence>
<protein>
    <recommendedName>
        <fullName evidence="3">DUF4378 domain-containing protein</fullName>
    </recommendedName>
</protein>